<dbReference type="EMBL" id="QFYQ01000001">
    <property type="protein sequence ID" value="RAK55948.1"/>
    <property type="molecule type" value="Genomic_DNA"/>
</dbReference>
<dbReference type="AlphaFoldDB" id="A0A328ASQ0"/>
<evidence type="ECO:0000313" key="3">
    <source>
        <dbReference type="Proteomes" id="UP000249254"/>
    </source>
</evidence>
<dbReference type="RefSeq" id="WP_111529696.1">
    <property type="nucleotide sequence ID" value="NZ_JBHRSG010000003.1"/>
</dbReference>
<protein>
    <submittedName>
        <fullName evidence="2">Uncharacterized protein</fullName>
    </submittedName>
</protein>
<reference evidence="3" key="1">
    <citation type="submission" date="2018-05" db="EMBL/GenBank/DDBJ databases">
        <authorList>
            <person name="Li X."/>
        </authorList>
    </citation>
    <scope>NUCLEOTIDE SEQUENCE [LARGE SCALE GENOMIC DNA]</scope>
    <source>
        <strain evidence="3">LX32</strain>
    </source>
</reference>
<accession>A0A328ASQ0</accession>
<organism evidence="2 3">
    <name type="scientific">Phenylobacterium soli</name>
    <dbReference type="NCBI Taxonomy" id="2170551"/>
    <lineage>
        <taxon>Bacteria</taxon>
        <taxon>Pseudomonadati</taxon>
        <taxon>Pseudomonadota</taxon>
        <taxon>Alphaproteobacteria</taxon>
        <taxon>Caulobacterales</taxon>
        <taxon>Caulobacteraceae</taxon>
        <taxon>Phenylobacterium</taxon>
    </lineage>
</organism>
<feature type="signal peptide" evidence="1">
    <location>
        <begin position="1"/>
        <end position="21"/>
    </location>
</feature>
<proteinExistence type="predicted"/>
<gene>
    <name evidence="2" type="ORF">DJ017_16245</name>
</gene>
<evidence type="ECO:0000313" key="2">
    <source>
        <dbReference type="EMBL" id="RAK55948.1"/>
    </source>
</evidence>
<comment type="caution">
    <text evidence="2">The sequence shown here is derived from an EMBL/GenBank/DDBJ whole genome shotgun (WGS) entry which is preliminary data.</text>
</comment>
<keyword evidence="3" id="KW-1185">Reference proteome</keyword>
<name>A0A328ASQ0_9CAUL</name>
<evidence type="ECO:0000256" key="1">
    <source>
        <dbReference type="SAM" id="SignalP"/>
    </source>
</evidence>
<keyword evidence="1" id="KW-0732">Signal</keyword>
<feature type="chain" id="PRO_5016338403" evidence="1">
    <location>
        <begin position="22"/>
        <end position="218"/>
    </location>
</feature>
<sequence>MKNLLLAAAGMALLAAQTSAAQSPAPQANPWFPDLAVTQLRTDQVQALKAVSGLVGGCLSQGIGELLSMSDQVREHLYEEGRVRQAYATYRCPVITQAIEPNSPNPDLEKMIDGATPACHAVYTGQIVAISHVAAFNDDAGRVKADLQSCVAQMTLATTNTCNDLRHDFANVPSPSSASSVAADIFSPFAGATAAYSEDQMRTAIRRKMTALGCPDIP</sequence>
<dbReference type="Proteomes" id="UP000249254">
    <property type="component" value="Unassembled WGS sequence"/>
</dbReference>